<name>A0ABX7B343_9PROT</name>
<accession>A0ABX7B343</accession>
<dbReference type="Proteomes" id="UP000595197">
    <property type="component" value="Chromosome"/>
</dbReference>
<gene>
    <name evidence="1" type="ORF">IGS68_22470</name>
</gene>
<organism evidence="1 2">
    <name type="scientific">Skermanella cutis</name>
    <dbReference type="NCBI Taxonomy" id="2775420"/>
    <lineage>
        <taxon>Bacteria</taxon>
        <taxon>Pseudomonadati</taxon>
        <taxon>Pseudomonadota</taxon>
        <taxon>Alphaproteobacteria</taxon>
        <taxon>Rhodospirillales</taxon>
        <taxon>Azospirillaceae</taxon>
        <taxon>Skermanella</taxon>
    </lineage>
</organism>
<reference evidence="1" key="1">
    <citation type="submission" date="2021-02" db="EMBL/GenBank/DDBJ databases">
        <title>Skermanella TT6 skin isolate.</title>
        <authorList>
            <person name="Lee K."/>
            <person name="Ganzorig M."/>
        </authorList>
    </citation>
    <scope>NUCLEOTIDE SEQUENCE</scope>
    <source>
        <strain evidence="1">TT6</strain>
    </source>
</reference>
<evidence type="ECO:0000313" key="2">
    <source>
        <dbReference type="Proteomes" id="UP000595197"/>
    </source>
</evidence>
<dbReference type="EMBL" id="CP067420">
    <property type="protein sequence ID" value="QQP88750.1"/>
    <property type="molecule type" value="Genomic_DNA"/>
</dbReference>
<dbReference type="RefSeq" id="WP_201074080.1">
    <property type="nucleotide sequence ID" value="NZ_CP067420.1"/>
</dbReference>
<protein>
    <submittedName>
        <fullName evidence="1">Uncharacterized protein</fullName>
    </submittedName>
</protein>
<sequence>MATLEHLWTKGTLVKFEANLAPHELPHRSVYFAAQFDEWIEAVLYDEWSDARGRDMSPYEQVEAIFVDFVKGWPMVYGVHKKLLRPETRGIWSLRTPDVRIFGWFPTLGTFLAVRGAMKRNLKQPMDYREHIDHVADFRDALPLDEPKSIAGTRPDENA</sequence>
<evidence type="ECO:0000313" key="1">
    <source>
        <dbReference type="EMBL" id="QQP88750.1"/>
    </source>
</evidence>
<proteinExistence type="predicted"/>
<keyword evidence="2" id="KW-1185">Reference proteome</keyword>